<dbReference type="HAMAP" id="MF_00719">
    <property type="entry name" value="CobS"/>
    <property type="match status" value="1"/>
</dbReference>
<reference evidence="20 21" key="1">
    <citation type="submission" date="2020-02" db="EMBL/GenBank/DDBJ databases">
        <authorList>
            <person name="Chen W.-M."/>
        </authorList>
    </citation>
    <scope>NUCLEOTIDE SEQUENCE [LARGE SCALE GENOMIC DNA]</scope>
    <source>
        <strain evidence="20 21">KMS-5</strain>
    </source>
</reference>
<evidence type="ECO:0000256" key="11">
    <source>
        <dbReference type="ARBA" id="ARBA00022842"/>
    </source>
</evidence>
<dbReference type="GO" id="GO:0051073">
    <property type="term" value="F:adenosylcobinamide-GDP ribazoletransferase activity"/>
    <property type="evidence" value="ECO:0007669"/>
    <property type="project" value="UniProtKB-UniRule"/>
</dbReference>
<dbReference type="UniPathway" id="UPA00148">
    <property type="reaction ID" value="UER00238"/>
</dbReference>
<evidence type="ECO:0000256" key="15">
    <source>
        <dbReference type="ARBA" id="ARBA00032605"/>
    </source>
</evidence>
<feature type="transmembrane region" description="Helical" evidence="19">
    <location>
        <begin position="12"/>
        <end position="32"/>
    </location>
</feature>
<gene>
    <name evidence="19" type="primary">cobS</name>
    <name evidence="20" type="ORF">G4Z14_03810</name>
</gene>
<evidence type="ECO:0000256" key="4">
    <source>
        <dbReference type="ARBA" id="ARBA00010561"/>
    </source>
</evidence>
<evidence type="ECO:0000256" key="1">
    <source>
        <dbReference type="ARBA" id="ARBA00001946"/>
    </source>
</evidence>
<evidence type="ECO:0000256" key="19">
    <source>
        <dbReference type="HAMAP-Rule" id="MF_00719"/>
    </source>
</evidence>
<feature type="transmembrane region" description="Helical" evidence="19">
    <location>
        <begin position="114"/>
        <end position="132"/>
    </location>
</feature>
<evidence type="ECO:0000313" key="20">
    <source>
        <dbReference type="EMBL" id="NEY89412.1"/>
    </source>
</evidence>
<comment type="subcellular location">
    <subcellularLocation>
        <location evidence="2 19">Cell membrane</location>
        <topology evidence="2 19">Multi-pass membrane protein</topology>
    </subcellularLocation>
</comment>
<comment type="function">
    <text evidence="14 19">Joins adenosylcobinamide-GDP and alpha-ribazole to generate adenosylcobalamin (Ado-cobalamin). Also synthesizes adenosylcobalamin 5'-phosphate from adenosylcobinamide-GDP and alpha-ribazole 5'-phosphate.</text>
</comment>
<dbReference type="RefSeq" id="WP_164623410.1">
    <property type="nucleotide sequence ID" value="NZ_JAAIVJ010000001.1"/>
</dbReference>
<sequence length="252" mass="24972">MTAPIRDPLRLYACDIVAGFGLLTRIPVPFTAPRPEGVWAWPLVGLVTTGLALAVGAGLQAAGVSVGVAAAAVIALQAALTGGLHEDGLADCADGFWGGHDKARRLEIMKDSRIGSYGGIALTLALLMRWSALAALMSAGAWGLALAPALLSRAAMGLVMAALPNARAGGLSAGHGRPPLPQALAGSALALALGLIVAGWAVLALALVAGIMVAALAMVARAKIGGQTGDVLGAAQVIAEIAALAAATSFLK</sequence>
<evidence type="ECO:0000256" key="3">
    <source>
        <dbReference type="ARBA" id="ARBA00004663"/>
    </source>
</evidence>
<feature type="transmembrane region" description="Helical" evidence="19">
    <location>
        <begin position="62"/>
        <end position="80"/>
    </location>
</feature>
<evidence type="ECO:0000256" key="16">
    <source>
        <dbReference type="ARBA" id="ARBA00032853"/>
    </source>
</evidence>
<accession>A0A6M0QSJ7</accession>
<comment type="caution">
    <text evidence="20">The sequence shown here is derived from an EMBL/GenBank/DDBJ whole genome shotgun (WGS) entry which is preliminary data.</text>
</comment>
<evidence type="ECO:0000256" key="6">
    <source>
        <dbReference type="ARBA" id="ARBA00015850"/>
    </source>
</evidence>
<dbReference type="Pfam" id="PF02654">
    <property type="entry name" value="CobS"/>
    <property type="match status" value="1"/>
</dbReference>
<dbReference type="PANTHER" id="PTHR34148">
    <property type="entry name" value="ADENOSYLCOBINAMIDE-GDP RIBAZOLETRANSFERASE"/>
    <property type="match status" value="1"/>
</dbReference>
<dbReference type="GO" id="GO:0005886">
    <property type="term" value="C:plasma membrane"/>
    <property type="evidence" value="ECO:0007669"/>
    <property type="project" value="UniProtKB-SubCell"/>
</dbReference>
<comment type="cofactor">
    <cofactor evidence="1 19">
        <name>Mg(2+)</name>
        <dbReference type="ChEBI" id="CHEBI:18420"/>
    </cofactor>
</comment>
<keyword evidence="11 19" id="KW-0460">Magnesium</keyword>
<comment type="catalytic activity">
    <reaction evidence="17 19">
        <text>alpha-ribazole + adenosylcob(III)inamide-GDP = adenosylcob(III)alamin + GMP + H(+)</text>
        <dbReference type="Rhea" id="RHEA:16049"/>
        <dbReference type="ChEBI" id="CHEBI:10329"/>
        <dbReference type="ChEBI" id="CHEBI:15378"/>
        <dbReference type="ChEBI" id="CHEBI:18408"/>
        <dbReference type="ChEBI" id="CHEBI:58115"/>
        <dbReference type="ChEBI" id="CHEBI:60487"/>
        <dbReference type="EC" id="2.7.8.26"/>
    </reaction>
</comment>
<evidence type="ECO:0000256" key="14">
    <source>
        <dbReference type="ARBA" id="ARBA00025228"/>
    </source>
</evidence>
<evidence type="ECO:0000256" key="8">
    <source>
        <dbReference type="ARBA" id="ARBA00022573"/>
    </source>
</evidence>
<comment type="pathway">
    <text evidence="3 19">Cofactor biosynthesis; adenosylcobalamin biosynthesis; adenosylcobalamin from cob(II)yrinate a,c-diamide: step 7/7.</text>
</comment>
<dbReference type="EC" id="2.7.8.26" evidence="5 19"/>
<keyword evidence="21" id="KW-1185">Reference proteome</keyword>
<proteinExistence type="inferred from homology"/>
<keyword evidence="8 19" id="KW-0169">Cobalamin biosynthesis</keyword>
<dbReference type="EMBL" id="JAAIVJ010000001">
    <property type="protein sequence ID" value="NEY89412.1"/>
    <property type="molecule type" value="Genomic_DNA"/>
</dbReference>
<evidence type="ECO:0000256" key="13">
    <source>
        <dbReference type="ARBA" id="ARBA00023136"/>
    </source>
</evidence>
<feature type="transmembrane region" description="Helical" evidence="19">
    <location>
        <begin position="186"/>
        <end position="219"/>
    </location>
</feature>
<evidence type="ECO:0000256" key="18">
    <source>
        <dbReference type="ARBA" id="ARBA00049504"/>
    </source>
</evidence>
<evidence type="ECO:0000256" key="9">
    <source>
        <dbReference type="ARBA" id="ARBA00022679"/>
    </source>
</evidence>
<feature type="transmembrane region" description="Helical" evidence="19">
    <location>
        <begin position="144"/>
        <end position="166"/>
    </location>
</feature>
<feature type="transmembrane region" description="Helical" evidence="19">
    <location>
        <begin position="38"/>
        <end position="55"/>
    </location>
</feature>
<evidence type="ECO:0000256" key="2">
    <source>
        <dbReference type="ARBA" id="ARBA00004651"/>
    </source>
</evidence>
<dbReference type="InterPro" id="IPR003805">
    <property type="entry name" value="CobS"/>
</dbReference>
<protein>
    <recommendedName>
        <fullName evidence="6 19">Adenosylcobinamide-GDP ribazoletransferase</fullName>
        <ecNumber evidence="5 19">2.7.8.26</ecNumber>
    </recommendedName>
    <alternativeName>
        <fullName evidence="16 19">Cobalamin synthase</fullName>
    </alternativeName>
    <alternativeName>
        <fullName evidence="15 19">Cobalamin-5'-phosphate synthase</fullName>
    </alternativeName>
</protein>
<comment type="catalytic activity">
    <reaction evidence="18 19">
        <text>alpha-ribazole 5'-phosphate + adenosylcob(III)inamide-GDP = adenosylcob(III)alamin 5'-phosphate + GMP + H(+)</text>
        <dbReference type="Rhea" id="RHEA:23560"/>
        <dbReference type="ChEBI" id="CHEBI:15378"/>
        <dbReference type="ChEBI" id="CHEBI:57918"/>
        <dbReference type="ChEBI" id="CHEBI:58115"/>
        <dbReference type="ChEBI" id="CHEBI:60487"/>
        <dbReference type="ChEBI" id="CHEBI:60493"/>
        <dbReference type="EC" id="2.7.8.26"/>
    </reaction>
</comment>
<evidence type="ECO:0000256" key="12">
    <source>
        <dbReference type="ARBA" id="ARBA00022989"/>
    </source>
</evidence>
<keyword evidence="9 19" id="KW-0808">Transferase</keyword>
<keyword evidence="13 19" id="KW-0472">Membrane</keyword>
<comment type="similarity">
    <text evidence="4 19">Belongs to the CobS family.</text>
</comment>
<evidence type="ECO:0000313" key="21">
    <source>
        <dbReference type="Proteomes" id="UP000477782"/>
    </source>
</evidence>
<keyword evidence="7 19" id="KW-1003">Cell membrane</keyword>
<dbReference type="AlphaFoldDB" id="A0A6M0QSJ7"/>
<keyword evidence="10 19" id="KW-0812">Transmembrane</keyword>
<keyword evidence="12 19" id="KW-1133">Transmembrane helix</keyword>
<organism evidence="20 21">
    <name type="scientific">Tabrizicola oligotrophica</name>
    <dbReference type="NCBI Taxonomy" id="2710650"/>
    <lineage>
        <taxon>Bacteria</taxon>
        <taxon>Pseudomonadati</taxon>
        <taxon>Pseudomonadota</taxon>
        <taxon>Alphaproteobacteria</taxon>
        <taxon>Rhodobacterales</taxon>
        <taxon>Paracoccaceae</taxon>
        <taxon>Tabrizicola</taxon>
    </lineage>
</organism>
<evidence type="ECO:0000256" key="5">
    <source>
        <dbReference type="ARBA" id="ARBA00013200"/>
    </source>
</evidence>
<name>A0A6M0QSJ7_9RHOB</name>
<evidence type="ECO:0000256" key="17">
    <source>
        <dbReference type="ARBA" id="ARBA00048623"/>
    </source>
</evidence>
<evidence type="ECO:0000256" key="7">
    <source>
        <dbReference type="ARBA" id="ARBA00022475"/>
    </source>
</evidence>
<evidence type="ECO:0000256" key="10">
    <source>
        <dbReference type="ARBA" id="ARBA00022692"/>
    </source>
</evidence>
<dbReference type="PANTHER" id="PTHR34148:SF1">
    <property type="entry name" value="ADENOSYLCOBINAMIDE-GDP RIBAZOLETRANSFERASE"/>
    <property type="match status" value="1"/>
</dbReference>
<dbReference type="GO" id="GO:0009236">
    <property type="term" value="P:cobalamin biosynthetic process"/>
    <property type="evidence" value="ECO:0007669"/>
    <property type="project" value="UniProtKB-UniRule"/>
</dbReference>
<dbReference type="GO" id="GO:0008818">
    <property type="term" value="F:cobalamin 5'-phosphate synthase activity"/>
    <property type="evidence" value="ECO:0007669"/>
    <property type="project" value="UniProtKB-UniRule"/>
</dbReference>
<dbReference type="Proteomes" id="UP000477782">
    <property type="component" value="Unassembled WGS sequence"/>
</dbReference>